<organism evidence="4">
    <name type="scientific">Naegleria gruberi</name>
    <name type="common">Amoeba</name>
    <dbReference type="NCBI Taxonomy" id="5762"/>
    <lineage>
        <taxon>Eukaryota</taxon>
        <taxon>Discoba</taxon>
        <taxon>Heterolobosea</taxon>
        <taxon>Tetramitia</taxon>
        <taxon>Eutetramitia</taxon>
        <taxon>Vahlkampfiidae</taxon>
        <taxon>Naegleria</taxon>
    </lineage>
</organism>
<keyword evidence="4" id="KW-1185">Reference proteome</keyword>
<reference evidence="3 4" key="1">
    <citation type="journal article" date="2010" name="Cell">
        <title>The genome of Naegleria gruberi illuminates early eukaryotic versatility.</title>
        <authorList>
            <person name="Fritz-Laylin L.K."/>
            <person name="Prochnik S.E."/>
            <person name="Ginger M.L."/>
            <person name="Dacks J.B."/>
            <person name="Carpenter M.L."/>
            <person name="Field M.C."/>
            <person name="Kuo A."/>
            <person name="Paredez A."/>
            <person name="Chapman J."/>
            <person name="Pham J."/>
            <person name="Shu S."/>
            <person name="Neupane R."/>
            <person name="Cipriano M."/>
            <person name="Mancuso J."/>
            <person name="Tu H."/>
            <person name="Salamov A."/>
            <person name="Lindquist E."/>
            <person name="Shapiro H."/>
            <person name="Lucas S."/>
            <person name="Grigoriev I.V."/>
            <person name="Cande W.Z."/>
            <person name="Fulton C."/>
            <person name="Rokhsar D.S."/>
            <person name="Dawson S.C."/>
        </authorList>
    </citation>
    <scope>NUCLEOTIDE SEQUENCE [LARGE SCALE GENOMIC DNA]</scope>
    <source>
        <strain evidence="3 4">NEG-M</strain>
    </source>
</reference>
<name>D2VB61_NAEGR</name>
<keyword evidence="1" id="KW-1133">Transmembrane helix</keyword>
<gene>
    <name evidence="3" type="ORF">NAEGRDRAFT_79278</name>
</gene>
<proteinExistence type="predicted"/>
<evidence type="ECO:0000256" key="2">
    <source>
        <dbReference type="SAM" id="SignalP"/>
    </source>
</evidence>
<dbReference type="RefSeq" id="XP_002678596.1">
    <property type="nucleotide sequence ID" value="XM_002678550.1"/>
</dbReference>
<dbReference type="EMBL" id="GG738861">
    <property type="protein sequence ID" value="EFC45852.1"/>
    <property type="molecule type" value="Genomic_DNA"/>
</dbReference>
<dbReference type="KEGG" id="ngr:NAEGRDRAFT_79278"/>
<dbReference type="GeneID" id="8859147"/>
<feature type="chain" id="PRO_5003037996" evidence="2">
    <location>
        <begin position="20"/>
        <end position="546"/>
    </location>
</feature>
<dbReference type="VEuPathDB" id="AmoebaDB:NAEGRDRAFT_79278"/>
<evidence type="ECO:0000256" key="1">
    <source>
        <dbReference type="SAM" id="Phobius"/>
    </source>
</evidence>
<dbReference type="InParanoid" id="D2VB61"/>
<keyword evidence="2" id="KW-0732">Signal</keyword>
<evidence type="ECO:0000313" key="4">
    <source>
        <dbReference type="Proteomes" id="UP000006671"/>
    </source>
</evidence>
<feature type="signal peptide" evidence="2">
    <location>
        <begin position="1"/>
        <end position="19"/>
    </location>
</feature>
<protein>
    <submittedName>
        <fullName evidence="3">Uncharacterized protein</fullName>
    </submittedName>
</protein>
<dbReference type="Proteomes" id="UP000006671">
    <property type="component" value="Unassembled WGS sequence"/>
</dbReference>
<evidence type="ECO:0000313" key="3">
    <source>
        <dbReference type="EMBL" id="EFC45852.1"/>
    </source>
</evidence>
<dbReference type="AlphaFoldDB" id="D2VB61"/>
<feature type="transmembrane region" description="Helical" evidence="1">
    <location>
        <begin position="487"/>
        <end position="512"/>
    </location>
</feature>
<accession>D2VB61</accession>
<keyword evidence="1" id="KW-0812">Transmembrane</keyword>
<keyword evidence="1" id="KW-0472">Membrane</keyword>
<sequence length="546" mass="61748">MSLLKHLLILTLLASAVCGFSFDEYFTIRKTSFTSFTLTGIGVDSSMIVKFTNMSGMAKINNLELVSNSFPRVVSNLPFLPYDTMNIYNVFQLDLSKSFIPEMATIPTLDITMAIVGTDVMDTDPKSYRCVVFKDSQTVVPVKALSQKGNEFTFTVLNLERDYIGNNKTLMFGLVGKTFENVRADFDVPYTIEFKRSLNFRQQYSPMDENLKMEFKDIFNFPYSVNLQNRQGEYSKIKLDYDDYVPLYLFSTKTNTSDPSFFNVVFSFNSNFTFYNATNGKSFNIKEDTLSIATWVNDYWIPDQKLVCNEQTCELTSSVISGRLVTICGVIDNTPPPPHHEREDTAHGVTLRNNSKLYLEPISNGISHLYQISLPAGQQVILKIPRIFGKDASTFTIYQSFKSETPNSQNYENVVEISKTMKSITISNNETLARTAYFQLFANQNAINYIDVSAFMMPISPSYSNPTIGSPSSNDGNIISEKRDFTWLYVSIGVVFGGLLLAAVITIVFVLVSKWRMKRQAAHINNPSIAMMDSSSSKYYVMRDGF</sequence>